<feature type="region of interest" description="Disordered" evidence="1">
    <location>
        <begin position="1058"/>
        <end position="1080"/>
    </location>
</feature>
<reference evidence="2 3" key="1">
    <citation type="submission" date="2019-10" db="EMBL/GenBank/DDBJ databases">
        <authorList>
            <person name="Palmer J.M."/>
        </authorList>
    </citation>
    <scope>NUCLEOTIDE SEQUENCE [LARGE SCALE GENOMIC DNA]</scope>
    <source>
        <strain evidence="2 3">TWF718</strain>
    </source>
</reference>
<sequence>MSFYTPTSYTPLNGLQISRPSQVLPLFGYGPAGLFYFDNDTTLYQDPSPSPPGVGSGPESTTSENNHEVLPQDEPPKTIEACANLSRTWGRTWGHWVKGSLKEFGDNKIPFLNRVARICTEARILRCENAECQRNRQSLHKVVPMASWKNFRDWIMTVISCQMSISHEERDGLPPDSKFFHLAAAVTALNGLLEEYKREGAFYDGIFLRDNKGGLRETDPFAVCEIIYWAIRVQRDFSTSDYSEGIWSPNFLPMNVYGRTVKIATSEANKLGICPNRLWNLRNATERGEVDFPALMELVKANPLLSHKGHEDCLTNSCTLTTLDSTRVHQLHKCQTSSTSSSLNVVLQTQPGTGQAGGPTCGPKILFDPMILNKAAENPIFWTVWSINQPPHLLEMGKKYAAISHVWSDGTGIGLGTVGEVNSCLFDYFAGCIRGVSPDIEGIWWDTISIPTEPVARRKAINEMHNYYANAECTILHDTYLADFEWKDDGSPCLAIVLSSWFTRGWTALEFIMSKNIKVIFKDAKTGGRIIKDLDKDVLAHEACRTSTGHLIASSILKRLRSPIHSIHDLLSVLKPRSTSWARDKMIIAALLADIEIQAGDTPQVLTKRILLKFGRIDALALMHDQPTITETGGWSWCPQSLYDMPVGELDDHGEEFVIGDDGSVDGRWYCRRVDREDTFNGIIPASSHPQVIFKIQNALKDWHNCGLLRKHSSDKGPCLLVELQKMGLHGLNTTEEGQPIFHRSPADGSILWHKKRPGEPISESALLDVTRSECGYIGAVHVHELGRLPSGKSANPNRSSYIAGMYKIFHGGSYYHPEELGKGRVGDSSLGVSNDNFSWLHKKIWIGNQTDAGTLLVPRYDRVAGKTVLQIVKSVKQVYNFSNSYSSNSPFSTGFFALPDQISPPTWQLETESFMTASDKDHGVFRYKAKEMIFRRIKPDPLWPPIEVPSKDRTIVDWRHTIGPDDGGDYSKDLFQVFDEEKLYTYAALDRGLLVPTSDKPYQGIWVSQGSSGIMFGMGNVHFHFVLFIQQDETHLSALSLSGDQFIRRGEVIFQTNNIPRPGQSEPREEPQTIDAHPPRDYQQDDLYLIKLHLRDKDTIRAENLKKLGIYGAEMMFTRLPSNLLFDLMEKDAFEESSVARRGLGGLYKMLNQK</sequence>
<protein>
    <recommendedName>
        <fullName evidence="4">Heterokaryon incompatibility domain-containing protein</fullName>
    </recommendedName>
</protein>
<dbReference type="PANTHER" id="PTHR39596:SF2">
    <property type="entry name" value="HET DOMAIN PROTEIN (AFU_ORTHOLOGUE AFUA_1G17550)-RELATED"/>
    <property type="match status" value="1"/>
</dbReference>
<evidence type="ECO:0000256" key="1">
    <source>
        <dbReference type="SAM" id="MobiDB-lite"/>
    </source>
</evidence>
<organism evidence="2 3">
    <name type="scientific">Orbilia javanica</name>
    <dbReference type="NCBI Taxonomy" id="47235"/>
    <lineage>
        <taxon>Eukaryota</taxon>
        <taxon>Fungi</taxon>
        <taxon>Dikarya</taxon>
        <taxon>Ascomycota</taxon>
        <taxon>Pezizomycotina</taxon>
        <taxon>Orbiliomycetes</taxon>
        <taxon>Orbiliales</taxon>
        <taxon>Orbiliaceae</taxon>
        <taxon>Orbilia</taxon>
    </lineage>
</organism>
<dbReference type="PANTHER" id="PTHR39596">
    <property type="match status" value="1"/>
</dbReference>
<evidence type="ECO:0008006" key="4">
    <source>
        <dbReference type="Google" id="ProtNLM"/>
    </source>
</evidence>
<feature type="region of interest" description="Disordered" evidence="1">
    <location>
        <begin position="45"/>
        <end position="75"/>
    </location>
</feature>
<evidence type="ECO:0000313" key="3">
    <source>
        <dbReference type="Proteomes" id="UP001313282"/>
    </source>
</evidence>
<gene>
    <name evidence="2" type="ORF">TWF718_007368</name>
</gene>
<dbReference type="EMBL" id="JAVHNR010000004">
    <property type="protein sequence ID" value="KAK6345452.1"/>
    <property type="molecule type" value="Genomic_DNA"/>
</dbReference>
<feature type="compositionally biased region" description="Basic and acidic residues" evidence="1">
    <location>
        <begin position="1067"/>
        <end position="1080"/>
    </location>
</feature>
<dbReference type="Proteomes" id="UP001313282">
    <property type="component" value="Unassembled WGS sequence"/>
</dbReference>
<proteinExistence type="predicted"/>
<evidence type="ECO:0000313" key="2">
    <source>
        <dbReference type="EMBL" id="KAK6345452.1"/>
    </source>
</evidence>
<name>A0AAN8N0D5_9PEZI</name>
<accession>A0AAN8N0D5</accession>
<keyword evidence="3" id="KW-1185">Reference proteome</keyword>
<dbReference type="AlphaFoldDB" id="A0AAN8N0D5"/>
<comment type="caution">
    <text evidence="2">The sequence shown here is derived from an EMBL/GenBank/DDBJ whole genome shotgun (WGS) entry which is preliminary data.</text>
</comment>